<name>A0A395H6K6_9EURO</name>
<accession>A0A395H6K6</accession>
<reference evidence="2 3" key="1">
    <citation type="submission" date="2018-02" db="EMBL/GenBank/DDBJ databases">
        <title>The genomes of Aspergillus section Nigri reveals drivers in fungal speciation.</title>
        <authorList>
            <consortium name="DOE Joint Genome Institute"/>
            <person name="Vesth T.C."/>
            <person name="Nybo J."/>
            <person name="Theobald S."/>
            <person name="Brandl J."/>
            <person name="Frisvad J.C."/>
            <person name="Nielsen K.F."/>
            <person name="Lyhne E.K."/>
            <person name="Kogle M.E."/>
            <person name="Kuo A."/>
            <person name="Riley R."/>
            <person name="Clum A."/>
            <person name="Nolan M."/>
            <person name="Lipzen A."/>
            <person name="Salamov A."/>
            <person name="Henrissat B."/>
            <person name="Wiebenga A."/>
            <person name="De vries R.P."/>
            <person name="Grigoriev I.V."/>
            <person name="Mortensen U.H."/>
            <person name="Andersen M.R."/>
            <person name="Baker S.E."/>
        </authorList>
    </citation>
    <scope>NUCLEOTIDE SEQUENCE [LARGE SCALE GENOMIC DNA]</scope>
    <source>
        <strain evidence="2 3">CBS 121593</strain>
    </source>
</reference>
<dbReference type="EMBL" id="KZ824427">
    <property type="protein sequence ID" value="RAL03561.1"/>
    <property type="molecule type" value="Genomic_DNA"/>
</dbReference>
<feature type="chain" id="PRO_5017194272" description="Secreted protein" evidence="1">
    <location>
        <begin position="19"/>
        <end position="136"/>
    </location>
</feature>
<dbReference type="Proteomes" id="UP000249402">
    <property type="component" value="Unassembled WGS sequence"/>
</dbReference>
<evidence type="ECO:0000313" key="2">
    <source>
        <dbReference type="EMBL" id="RAL03561.1"/>
    </source>
</evidence>
<organism evidence="2 3">
    <name type="scientific">Aspergillus ibericus CBS 121593</name>
    <dbReference type="NCBI Taxonomy" id="1448316"/>
    <lineage>
        <taxon>Eukaryota</taxon>
        <taxon>Fungi</taxon>
        <taxon>Dikarya</taxon>
        <taxon>Ascomycota</taxon>
        <taxon>Pezizomycotina</taxon>
        <taxon>Eurotiomycetes</taxon>
        <taxon>Eurotiomycetidae</taxon>
        <taxon>Eurotiales</taxon>
        <taxon>Aspergillaceae</taxon>
        <taxon>Aspergillus</taxon>
        <taxon>Aspergillus subgen. Circumdati</taxon>
    </lineage>
</organism>
<dbReference type="AlphaFoldDB" id="A0A395H6K6"/>
<keyword evidence="3" id="KW-1185">Reference proteome</keyword>
<sequence>MNYLSFILQILCLRLATTNRKSGDEGDMNGSKHTTTSLNNHRHIIATMSKNHHNKASKEDGMPAHRIILSEADLSRNTPYFFWQPDPAPSPSSALARNTPTVRIMMEIDSSQPIRMSPWRAIDWPCRAEGDTLPSP</sequence>
<evidence type="ECO:0000313" key="3">
    <source>
        <dbReference type="Proteomes" id="UP000249402"/>
    </source>
</evidence>
<protein>
    <recommendedName>
        <fullName evidence="4">Secreted protein</fullName>
    </recommendedName>
</protein>
<feature type="signal peptide" evidence="1">
    <location>
        <begin position="1"/>
        <end position="18"/>
    </location>
</feature>
<evidence type="ECO:0000256" key="1">
    <source>
        <dbReference type="SAM" id="SignalP"/>
    </source>
</evidence>
<keyword evidence="1" id="KW-0732">Signal</keyword>
<dbReference type="VEuPathDB" id="FungiDB:BO80DRAFT_287071"/>
<dbReference type="GeneID" id="37219826"/>
<gene>
    <name evidence="2" type="ORF">BO80DRAFT_287071</name>
</gene>
<proteinExistence type="predicted"/>
<evidence type="ECO:0008006" key="4">
    <source>
        <dbReference type="Google" id="ProtNLM"/>
    </source>
</evidence>
<dbReference type="RefSeq" id="XP_025577888.1">
    <property type="nucleotide sequence ID" value="XM_025714961.1"/>
</dbReference>